<reference evidence="1" key="1">
    <citation type="journal article" date="2022" name="Int. J. Mol. Sci.">
        <title>Draft Genome of Tanacetum Coccineum: Genomic Comparison of Closely Related Tanacetum-Family Plants.</title>
        <authorList>
            <person name="Yamashiro T."/>
            <person name="Shiraishi A."/>
            <person name="Nakayama K."/>
            <person name="Satake H."/>
        </authorList>
    </citation>
    <scope>NUCLEOTIDE SEQUENCE</scope>
</reference>
<dbReference type="EMBL" id="BQNB010016710">
    <property type="protein sequence ID" value="GJT54871.1"/>
    <property type="molecule type" value="Genomic_DNA"/>
</dbReference>
<name>A0ABQ5EV09_9ASTR</name>
<sequence>MINIKRTPFGLFLLRSNAPFGYRGGGGSGDVMVVRGDDDVVFGGGDDVGMDGGCRGDVWGVGWWLTKETRVVVRLDG</sequence>
<evidence type="ECO:0000313" key="1">
    <source>
        <dbReference type="EMBL" id="GJT54871.1"/>
    </source>
</evidence>
<comment type="caution">
    <text evidence="1">The sequence shown here is derived from an EMBL/GenBank/DDBJ whole genome shotgun (WGS) entry which is preliminary data.</text>
</comment>
<protein>
    <submittedName>
        <fullName evidence="1">Uncharacterized protein</fullName>
    </submittedName>
</protein>
<gene>
    <name evidence="1" type="ORF">Tco_0989925</name>
</gene>
<proteinExistence type="predicted"/>
<dbReference type="Proteomes" id="UP001151760">
    <property type="component" value="Unassembled WGS sequence"/>
</dbReference>
<accession>A0ABQ5EV09</accession>
<evidence type="ECO:0000313" key="2">
    <source>
        <dbReference type="Proteomes" id="UP001151760"/>
    </source>
</evidence>
<reference evidence="1" key="2">
    <citation type="submission" date="2022-01" db="EMBL/GenBank/DDBJ databases">
        <authorList>
            <person name="Yamashiro T."/>
            <person name="Shiraishi A."/>
            <person name="Satake H."/>
            <person name="Nakayama K."/>
        </authorList>
    </citation>
    <scope>NUCLEOTIDE SEQUENCE</scope>
</reference>
<keyword evidence="2" id="KW-1185">Reference proteome</keyword>
<organism evidence="1 2">
    <name type="scientific">Tanacetum coccineum</name>
    <dbReference type="NCBI Taxonomy" id="301880"/>
    <lineage>
        <taxon>Eukaryota</taxon>
        <taxon>Viridiplantae</taxon>
        <taxon>Streptophyta</taxon>
        <taxon>Embryophyta</taxon>
        <taxon>Tracheophyta</taxon>
        <taxon>Spermatophyta</taxon>
        <taxon>Magnoliopsida</taxon>
        <taxon>eudicotyledons</taxon>
        <taxon>Gunneridae</taxon>
        <taxon>Pentapetalae</taxon>
        <taxon>asterids</taxon>
        <taxon>campanulids</taxon>
        <taxon>Asterales</taxon>
        <taxon>Asteraceae</taxon>
        <taxon>Asteroideae</taxon>
        <taxon>Anthemideae</taxon>
        <taxon>Anthemidinae</taxon>
        <taxon>Tanacetum</taxon>
    </lineage>
</organism>